<keyword evidence="5 13" id="KW-1133">Transmembrane helix</keyword>
<keyword evidence="7" id="KW-0408">Iron</keyword>
<accession>A0A1H9X0A1</accession>
<keyword evidence="6" id="KW-0560">Oxidoreductase</keyword>
<dbReference type="GO" id="GO:0046872">
    <property type="term" value="F:metal ion binding"/>
    <property type="evidence" value="ECO:0007669"/>
    <property type="project" value="UniProtKB-KW"/>
</dbReference>
<evidence type="ECO:0000256" key="3">
    <source>
        <dbReference type="ARBA" id="ARBA00022692"/>
    </source>
</evidence>
<dbReference type="Proteomes" id="UP000199019">
    <property type="component" value="Unassembled WGS sequence"/>
</dbReference>
<feature type="transmembrane region" description="Helical" evidence="13">
    <location>
        <begin position="256"/>
        <end position="278"/>
    </location>
</feature>
<comment type="subcellular location">
    <subcellularLocation>
        <location evidence="1">Membrane</location>
        <topology evidence="1">Multi-pass membrane protein</topology>
    </subcellularLocation>
</comment>
<evidence type="ECO:0000256" key="12">
    <source>
        <dbReference type="SAM" id="MobiDB-lite"/>
    </source>
</evidence>
<feature type="transmembrane region" description="Helical" evidence="13">
    <location>
        <begin position="57"/>
        <end position="79"/>
    </location>
</feature>
<keyword evidence="8" id="KW-0350">Heme biosynthesis</keyword>
<dbReference type="AlphaFoldDB" id="A0A1H9X0A1"/>
<dbReference type="PANTHER" id="PTHR35457">
    <property type="entry name" value="HEME A SYNTHASE"/>
    <property type="match status" value="1"/>
</dbReference>
<protein>
    <submittedName>
        <fullName evidence="14">Cytochrome c oxidase assembly protein subunit 15</fullName>
    </submittedName>
</protein>
<feature type="transmembrane region" description="Helical" evidence="13">
    <location>
        <begin position="316"/>
        <end position="337"/>
    </location>
</feature>
<sequence>MPRHIGDVPHPTPSRAIPRRPGRVGGGGSVVAAYPRVVTAAPPATAPSTRATSTHPWLPRILLANLVLEVLIVVTGGLVRLTGSGLGCPTWPECVPGSYVPVPEQAQGIHKYIEFGNRTLTGAVGFAAILVVYAVWRWAGRRRDLMVPAWVVLGGVVTQAVLGGITVRTGLNPATVSAHFLVSMVLVAASAFIVFRAQEPPGPRPLSVHPLVERLAGVACAVAAVVLLLGTVVTGSGPHSGDADEPARFGFDPRTISWLHADAVMLFIGLVVAVWVAARLSTRSRRASDAWRTVLLVTLAQGVVGYVQYLTGLPEVLVLVHMLLASLLVVALTAGVVRLRTTLPG</sequence>
<dbReference type="EMBL" id="FOHB01000006">
    <property type="protein sequence ID" value="SES39337.1"/>
    <property type="molecule type" value="Genomic_DNA"/>
</dbReference>
<dbReference type="GO" id="GO:0016020">
    <property type="term" value="C:membrane"/>
    <property type="evidence" value="ECO:0007669"/>
    <property type="project" value="UniProtKB-SubCell"/>
</dbReference>
<feature type="region of interest" description="Disordered" evidence="12">
    <location>
        <begin position="1"/>
        <end position="26"/>
    </location>
</feature>
<evidence type="ECO:0000256" key="9">
    <source>
        <dbReference type="ARBA" id="ARBA00023136"/>
    </source>
</evidence>
<keyword evidence="10" id="KW-1015">Disulfide bond</keyword>
<comment type="pathway">
    <text evidence="11">Porphyrin-containing compound metabolism.</text>
</comment>
<feature type="transmembrane region" description="Helical" evidence="13">
    <location>
        <begin position="177"/>
        <end position="195"/>
    </location>
</feature>
<reference evidence="15" key="1">
    <citation type="submission" date="2016-10" db="EMBL/GenBank/DDBJ databases">
        <authorList>
            <person name="Varghese N."/>
            <person name="Submissions S."/>
        </authorList>
    </citation>
    <scope>NUCLEOTIDE SEQUENCE [LARGE SCALE GENOMIC DNA]</scope>
    <source>
        <strain evidence="15">CGMCC 1.6963</strain>
    </source>
</reference>
<feature type="transmembrane region" description="Helical" evidence="13">
    <location>
        <begin position="120"/>
        <end position="138"/>
    </location>
</feature>
<dbReference type="InterPro" id="IPR003780">
    <property type="entry name" value="COX15/CtaA_fam"/>
</dbReference>
<dbReference type="GO" id="GO:0006784">
    <property type="term" value="P:heme A biosynthetic process"/>
    <property type="evidence" value="ECO:0007669"/>
    <property type="project" value="InterPro"/>
</dbReference>
<dbReference type="InterPro" id="IPR050450">
    <property type="entry name" value="COX15/CtaA_HemeA_synthase"/>
</dbReference>
<evidence type="ECO:0000256" key="5">
    <source>
        <dbReference type="ARBA" id="ARBA00022989"/>
    </source>
</evidence>
<evidence type="ECO:0000256" key="6">
    <source>
        <dbReference type="ARBA" id="ARBA00023002"/>
    </source>
</evidence>
<evidence type="ECO:0000313" key="15">
    <source>
        <dbReference type="Proteomes" id="UP000199019"/>
    </source>
</evidence>
<evidence type="ECO:0000256" key="13">
    <source>
        <dbReference type="SAM" id="Phobius"/>
    </source>
</evidence>
<evidence type="ECO:0000256" key="4">
    <source>
        <dbReference type="ARBA" id="ARBA00022723"/>
    </source>
</evidence>
<dbReference type="PANTHER" id="PTHR35457:SF1">
    <property type="entry name" value="HEME A SYNTHASE"/>
    <property type="match status" value="1"/>
</dbReference>
<gene>
    <name evidence="14" type="ORF">SAMN05216199_3268</name>
</gene>
<keyword evidence="15" id="KW-1185">Reference proteome</keyword>
<keyword evidence="9 13" id="KW-0472">Membrane</keyword>
<dbReference type="OrthoDB" id="5241540at2"/>
<evidence type="ECO:0000256" key="1">
    <source>
        <dbReference type="ARBA" id="ARBA00004141"/>
    </source>
</evidence>
<dbReference type="Pfam" id="PF02628">
    <property type="entry name" value="COX15-CtaA"/>
    <property type="match status" value="1"/>
</dbReference>
<feature type="transmembrane region" description="Helical" evidence="13">
    <location>
        <begin position="145"/>
        <end position="165"/>
    </location>
</feature>
<proteinExistence type="predicted"/>
<keyword evidence="3 13" id="KW-0812">Transmembrane</keyword>
<evidence type="ECO:0000256" key="7">
    <source>
        <dbReference type="ARBA" id="ARBA00023004"/>
    </source>
</evidence>
<evidence type="ECO:0000313" key="14">
    <source>
        <dbReference type="EMBL" id="SES39337.1"/>
    </source>
</evidence>
<feature type="transmembrane region" description="Helical" evidence="13">
    <location>
        <begin position="290"/>
        <end position="310"/>
    </location>
</feature>
<keyword evidence="2" id="KW-1003">Cell membrane</keyword>
<dbReference type="GO" id="GO:0016491">
    <property type="term" value="F:oxidoreductase activity"/>
    <property type="evidence" value="ECO:0007669"/>
    <property type="project" value="UniProtKB-KW"/>
</dbReference>
<evidence type="ECO:0000256" key="11">
    <source>
        <dbReference type="ARBA" id="ARBA00023444"/>
    </source>
</evidence>
<evidence type="ECO:0000256" key="2">
    <source>
        <dbReference type="ARBA" id="ARBA00022475"/>
    </source>
</evidence>
<keyword evidence="4" id="KW-0479">Metal-binding</keyword>
<evidence type="ECO:0000256" key="10">
    <source>
        <dbReference type="ARBA" id="ARBA00023157"/>
    </source>
</evidence>
<evidence type="ECO:0000256" key="8">
    <source>
        <dbReference type="ARBA" id="ARBA00023133"/>
    </source>
</evidence>
<organism evidence="14 15">
    <name type="scientific">Pedococcus cremeus</name>
    <dbReference type="NCBI Taxonomy" id="587636"/>
    <lineage>
        <taxon>Bacteria</taxon>
        <taxon>Bacillati</taxon>
        <taxon>Actinomycetota</taxon>
        <taxon>Actinomycetes</taxon>
        <taxon>Micrococcales</taxon>
        <taxon>Intrasporangiaceae</taxon>
        <taxon>Pedococcus</taxon>
    </lineage>
</organism>
<dbReference type="STRING" id="587636.SAMN05216199_3268"/>
<feature type="transmembrane region" description="Helical" evidence="13">
    <location>
        <begin position="215"/>
        <end position="236"/>
    </location>
</feature>
<name>A0A1H9X0A1_9MICO</name>